<dbReference type="Gene3D" id="3.20.20.80">
    <property type="entry name" value="Glycosidases"/>
    <property type="match status" value="1"/>
</dbReference>
<dbReference type="RefSeq" id="WP_270879080.1">
    <property type="nucleotide sequence ID" value="NZ_JAQFVF010000023.1"/>
</dbReference>
<evidence type="ECO:0000256" key="4">
    <source>
        <dbReference type="PIRNR" id="PIRNR003059"/>
    </source>
</evidence>
<dbReference type="InterPro" id="IPR033746">
    <property type="entry name" value="GGa_phosphorylase"/>
</dbReference>
<dbReference type="PANTHER" id="PTHR38784:SF1">
    <property type="entry name" value="SUCROSE PHOSPHORYLASE"/>
    <property type="match status" value="1"/>
</dbReference>
<keyword evidence="6" id="KW-0378">Hydrolase</keyword>
<dbReference type="Gene3D" id="3.90.400.10">
    <property type="entry name" value="Oligo-1,6-glucosidase, Domain 2"/>
    <property type="match status" value="1"/>
</dbReference>
<dbReference type="EC" id="2.4.1.7" evidence="4"/>
<evidence type="ECO:0000313" key="7">
    <source>
        <dbReference type="Proteomes" id="UP001596044"/>
    </source>
</evidence>
<organism evidence="6 7">
    <name type="scientific">Paenibacillus aestuarii</name>
    <dbReference type="NCBI Taxonomy" id="516965"/>
    <lineage>
        <taxon>Bacteria</taxon>
        <taxon>Bacillati</taxon>
        <taxon>Bacillota</taxon>
        <taxon>Bacilli</taxon>
        <taxon>Bacillales</taxon>
        <taxon>Paenibacillaceae</taxon>
        <taxon>Paenibacillus</taxon>
    </lineage>
</organism>
<dbReference type="Proteomes" id="UP001596044">
    <property type="component" value="Unassembled WGS sequence"/>
</dbReference>
<keyword evidence="7" id="KW-1185">Reference proteome</keyword>
<dbReference type="InterPro" id="IPR006047">
    <property type="entry name" value="GH13_cat_dom"/>
</dbReference>
<dbReference type="Pfam" id="PF00128">
    <property type="entry name" value="Alpha-amylase"/>
    <property type="match status" value="1"/>
</dbReference>
<dbReference type="Gene3D" id="2.60.40.1180">
    <property type="entry name" value="Golgi alpha-mannosidase II"/>
    <property type="match status" value="1"/>
</dbReference>
<keyword evidence="3 4" id="KW-0808">Transferase</keyword>
<feature type="domain" description="Glycosyl hydrolase family 13 catalytic" evidence="5">
    <location>
        <begin position="53"/>
        <end position="484"/>
    </location>
</feature>
<dbReference type="SMART" id="SM00642">
    <property type="entry name" value="Aamy"/>
    <property type="match status" value="1"/>
</dbReference>
<gene>
    <name evidence="6" type="ORF">ACFPOG_31890</name>
</gene>
<dbReference type="PANTHER" id="PTHR38784">
    <property type="entry name" value="SUCROSE PHOSPHORYLASE"/>
    <property type="match status" value="1"/>
</dbReference>
<comment type="similarity">
    <text evidence="1 4">Belongs to the glycosyl hydrolase 13 family. Sucrose phosphorylase subfamily.</text>
</comment>
<keyword evidence="2 4" id="KW-0328">Glycosyltransferase</keyword>
<evidence type="ECO:0000313" key="6">
    <source>
        <dbReference type="EMBL" id="MFC5452813.1"/>
    </source>
</evidence>
<dbReference type="CDD" id="cd11356">
    <property type="entry name" value="AmyAc_Sucrose_phosphorylase-like_1"/>
    <property type="match status" value="1"/>
</dbReference>
<reference evidence="7" key="1">
    <citation type="journal article" date="2019" name="Int. J. Syst. Evol. Microbiol.">
        <title>The Global Catalogue of Microorganisms (GCM) 10K type strain sequencing project: providing services to taxonomists for standard genome sequencing and annotation.</title>
        <authorList>
            <consortium name="The Broad Institute Genomics Platform"/>
            <consortium name="The Broad Institute Genome Sequencing Center for Infectious Disease"/>
            <person name="Wu L."/>
            <person name="Ma J."/>
        </authorList>
    </citation>
    <scope>NUCLEOTIDE SEQUENCE [LARGE SCALE GENOMIC DNA]</scope>
    <source>
        <strain evidence="7">KACC 11904</strain>
    </source>
</reference>
<dbReference type="EMBL" id="JBHSMJ010000065">
    <property type="protein sequence ID" value="MFC5452813.1"/>
    <property type="molecule type" value="Genomic_DNA"/>
</dbReference>
<evidence type="ECO:0000256" key="2">
    <source>
        <dbReference type="ARBA" id="ARBA00022676"/>
    </source>
</evidence>
<proteinExistence type="inferred from homology"/>
<evidence type="ECO:0000256" key="1">
    <source>
        <dbReference type="ARBA" id="ARBA00008452"/>
    </source>
</evidence>
<dbReference type="InterPro" id="IPR016377">
    <property type="entry name" value="Sucrose_GGa_phosphorylase-rel"/>
</dbReference>
<protein>
    <recommendedName>
        <fullName evidence="4">Sucrose phosphorylase</fullName>
        <ecNumber evidence="4">2.4.1.7</ecNumber>
    </recommendedName>
    <alternativeName>
        <fullName evidence="4">Sucrose glucosyltransferase</fullName>
    </alternativeName>
</protein>
<dbReference type="PIRSF" id="PIRSF003059">
    <property type="entry name" value="Sucrose_phosphorylase"/>
    <property type="match status" value="1"/>
</dbReference>
<dbReference type="SUPFAM" id="SSF51445">
    <property type="entry name" value="(Trans)glycosidases"/>
    <property type="match status" value="1"/>
</dbReference>
<accession>A0ABW0KJ81</accession>
<comment type="caution">
    <text evidence="6">The sequence shown here is derived from an EMBL/GenBank/DDBJ whole genome shotgun (WGS) entry which is preliminary data.</text>
</comment>
<comment type="catalytic activity">
    <reaction evidence="4">
        <text>sucrose + phosphate = D-fructose + alpha-D-glucose 1-phosphate</text>
        <dbReference type="Rhea" id="RHEA:24048"/>
        <dbReference type="ChEBI" id="CHEBI:17992"/>
        <dbReference type="ChEBI" id="CHEBI:37721"/>
        <dbReference type="ChEBI" id="CHEBI:43474"/>
        <dbReference type="ChEBI" id="CHEBI:58601"/>
        <dbReference type="EC" id="2.4.1.7"/>
    </reaction>
</comment>
<dbReference type="InterPro" id="IPR013780">
    <property type="entry name" value="Glyco_hydro_b"/>
</dbReference>
<evidence type="ECO:0000259" key="5">
    <source>
        <dbReference type="SMART" id="SM00642"/>
    </source>
</evidence>
<name>A0ABW0KJ81_9BACL</name>
<evidence type="ECO:0000256" key="3">
    <source>
        <dbReference type="ARBA" id="ARBA00022679"/>
    </source>
</evidence>
<sequence length="579" mass="66072">MAIQKSSDTLLMKLNFIYGTEKAATLFLEINRLLVTYSEASKADRKRWVSEKDIMLITYGDSILSEGEKPLQTLRKFLLNNCKDMLSSVHILPFYPYSSDDGFSVIDYREVNPELGDWDDVTELSRDFELMFDGVINHISQHSDWFQRYLSGDEKFADYFVEADPNVDYSSVTRPRALPLLTKFQTSRGEKSIWTTFSDDQIDLNFANEKVLLEILEILLMYIARGARYIRLDAIGFMWKELGTTCMHLEETHAIVQVIREVMEAAAPETVIITETNVPHKDNISYFGNGSNEAHMVYQFPLPPLTLHTLQTGNSRKLLEWADSLEPTTQESAFFNFLSSHDGIGVRPVEGILTKDEVNAMALKVQEHGGFISYKDNGDGTKSPYELNINYLNALSHPEEADQLKVKRFNAAHAILLSFMGMPAIYVHSLLGSQNDLEGVKKTGRYRSINREQLQYDQVQLELGTKGSLREQVFHSLRKLIEARSAEPCFHPNASQRVLKCDDRLFTLVRTSSQGEEVLVVVNITNDLIQVPLQTSWAYGDRVVDLISGQTLEIEDVLQLHLEPYQVMWIKRLKGENEK</sequence>
<dbReference type="InterPro" id="IPR017853">
    <property type="entry name" value="GH"/>
</dbReference>
<dbReference type="InterPro" id="IPR045857">
    <property type="entry name" value="O16G_dom_2"/>
</dbReference>
<dbReference type="GO" id="GO:0016787">
    <property type="term" value="F:hydrolase activity"/>
    <property type="evidence" value="ECO:0007669"/>
    <property type="project" value="UniProtKB-KW"/>
</dbReference>